<evidence type="ECO:0000313" key="2">
    <source>
        <dbReference type="Ensembl" id="ENSLLTP00000015996.1"/>
    </source>
</evidence>
<feature type="compositionally biased region" description="Polar residues" evidence="1">
    <location>
        <begin position="251"/>
        <end position="262"/>
    </location>
</feature>
<reference evidence="2" key="2">
    <citation type="submission" date="2025-09" db="UniProtKB">
        <authorList>
            <consortium name="Ensembl"/>
        </authorList>
    </citation>
    <scope>IDENTIFICATION</scope>
</reference>
<evidence type="ECO:0000256" key="1">
    <source>
        <dbReference type="SAM" id="MobiDB-lite"/>
    </source>
</evidence>
<name>A0A8C5SCJ4_LATLA</name>
<feature type="region of interest" description="Disordered" evidence="1">
    <location>
        <begin position="1"/>
        <end position="20"/>
    </location>
</feature>
<keyword evidence="3" id="KW-1185">Reference proteome</keyword>
<dbReference type="Proteomes" id="UP000694406">
    <property type="component" value="Unplaced"/>
</dbReference>
<accession>A0A8C5SCJ4</accession>
<evidence type="ECO:0000313" key="3">
    <source>
        <dbReference type="Proteomes" id="UP000694406"/>
    </source>
</evidence>
<feature type="compositionally biased region" description="Basic residues" evidence="1">
    <location>
        <begin position="143"/>
        <end position="183"/>
    </location>
</feature>
<dbReference type="Ensembl" id="ENSLLTT00000016609.1">
    <property type="protein sequence ID" value="ENSLLTP00000015996.1"/>
    <property type="gene ID" value="ENSLLTG00000012233.1"/>
</dbReference>
<sequence>DRPSLTRRLSGGGGAGRRRGAVVPLQGAERWRTGTAVLPQPGAGFPVRSGALHGSSLARPRLAGQRAPQRQRPAAVGLAGRAAGSAARLRALLLVGRRLHAFPVRQRAAGHRLPGLLARRAARQRPLPPLSAAPLGRRQPQQQRRRRRGRAGRVRGIHRGAGRHAGHRGRHDGRRGLHLRHAGPHLPPGGLPDREPHARLGQARQLKPPPPAGFGGSLWRAGSPFTGPSDLLPLWPDCSSSSPESAAFFQRGTTNPASPGRS</sequence>
<dbReference type="GeneTree" id="ENSGT00960000189725"/>
<proteinExistence type="predicted"/>
<organism evidence="2 3">
    <name type="scientific">Laticauda laticaudata</name>
    <name type="common">Blue-ringed sea krait</name>
    <name type="synonym">Blue-lipped sea krait</name>
    <dbReference type="NCBI Taxonomy" id="8630"/>
    <lineage>
        <taxon>Eukaryota</taxon>
        <taxon>Metazoa</taxon>
        <taxon>Chordata</taxon>
        <taxon>Craniata</taxon>
        <taxon>Vertebrata</taxon>
        <taxon>Euteleostomi</taxon>
        <taxon>Lepidosauria</taxon>
        <taxon>Squamata</taxon>
        <taxon>Bifurcata</taxon>
        <taxon>Unidentata</taxon>
        <taxon>Episquamata</taxon>
        <taxon>Toxicofera</taxon>
        <taxon>Serpentes</taxon>
        <taxon>Colubroidea</taxon>
        <taxon>Elapidae</taxon>
        <taxon>Laticaudinae</taxon>
        <taxon>Laticauda</taxon>
    </lineage>
</organism>
<dbReference type="AlphaFoldDB" id="A0A8C5SCJ4"/>
<feature type="region of interest" description="Disordered" evidence="1">
    <location>
        <begin position="124"/>
        <end position="262"/>
    </location>
</feature>
<protein>
    <submittedName>
        <fullName evidence="2">Uncharacterized protein</fullName>
    </submittedName>
</protein>
<feature type="compositionally biased region" description="Low complexity" evidence="1">
    <location>
        <begin position="132"/>
        <end position="142"/>
    </location>
</feature>
<reference evidence="2" key="1">
    <citation type="submission" date="2025-08" db="UniProtKB">
        <authorList>
            <consortium name="Ensembl"/>
        </authorList>
    </citation>
    <scope>IDENTIFICATION</scope>
</reference>